<dbReference type="RefSeq" id="WP_380937631.1">
    <property type="nucleotide sequence ID" value="NZ_JBHUFC010000001.1"/>
</dbReference>
<keyword evidence="7 8" id="KW-0342">GTP-binding</keyword>
<protein>
    <recommendedName>
        <fullName evidence="8 10">Adenylosuccinate synthetase</fullName>
        <shortName evidence="8">AMPSase</shortName>
        <shortName evidence="8">AdSS</shortName>
        <ecNumber evidence="8 10">6.3.4.4</ecNumber>
    </recommendedName>
    <alternativeName>
        <fullName evidence="8">IMP--aspartate ligase</fullName>
    </alternativeName>
</protein>
<keyword evidence="3 8" id="KW-0479">Metal-binding</keyword>
<comment type="cofactor">
    <cofactor evidence="8">
        <name>Mg(2+)</name>
        <dbReference type="ChEBI" id="CHEBI:18420"/>
    </cofactor>
    <text evidence="8">Binds 1 Mg(2+) ion per subunit.</text>
</comment>
<dbReference type="InterPro" id="IPR042111">
    <property type="entry name" value="Adenylosuccinate_synth_dom3"/>
</dbReference>
<dbReference type="SMART" id="SM00788">
    <property type="entry name" value="Adenylsucc_synt"/>
    <property type="match status" value="1"/>
</dbReference>
<gene>
    <name evidence="8" type="primary">purA</name>
    <name evidence="11" type="ORF">ACFSC3_00435</name>
</gene>
<sequence>MANVAVIGAQWGDEGKGKIVDWLAERADMVVRFQGGHNAGHTLVVGEKVYKLSLLPSGIVRGTPSVIGNGVVLDPWHLRDEIAKLTGQGVAISPDTLIIADTCPLILPFHRDLDALREDASGAGKIGTTRRGIGPAYEDKVGRRAIRVCDLAHLDALGPQLDRLTAHHDALRAGFGQPPIDRERLLNELREIADFVLPYAKPAWKLLAEAKAKGRRMLFEGAQGVLLDIDHGTYPFVTSSNTVAGTAAAGSGLGPSAVGFVLGIAKAYTTRVGSGPFPTELEDETGERLGVRGHEFGTVTGRKRRCGWFDAVLVRQSVAVSGVTGIALTKLDVLDGFEEVRICTGYKLGDQMLDHFPAHAADQAQVEPVWETMPGWAETTAGARSWAELPAQAIKYIRRVEELIQCPVALVSTSPERDDTILVRDPFAD</sequence>
<feature type="binding site" evidence="8">
    <location>
        <begin position="40"/>
        <end position="42"/>
    </location>
    <ligand>
        <name>GTP</name>
        <dbReference type="ChEBI" id="CHEBI:37565"/>
    </ligand>
</feature>
<feature type="binding site" description="in other chain" evidence="8">
    <location>
        <begin position="38"/>
        <end position="41"/>
    </location>
    <ligand>
        <name>IMP</name>
        <dbReference type="ChEBI" id="CHEBI:58053"/>
        <note>ligand shared between dimeric partners</note>
    </ligand>
</feature>
<dbReference type="InterPro" id="IPR001114">
    <property type="entry name" value="Adenylosuccinate_synthetase"/>
</dbReference>
<dbReference type="InterPro" id="IPR027417">
    <property type="entry name" value="P-loop_NTPase"/>
</dbReference>
<keyword evidence="6 8" id="KW-0460">Magnesium</keyword>
<dbReference type="SUPFAM" id="SSF52540">
    <property type="entry name" value="P-loop containing nucleoside triphosphate hydrolases"/>
    <property type="match status" value="1"/>
</dbReference>
<dbReference type="GO" id="GO:0004019">
    <property type="term" value="F:adenylosuccinate synthase activity"/>
    <property type="evidence" value="ECO:0007669"/>
    <property type="project" value="UniProtKB-EC"/>
</dbReference>
<evidence type="ECO:0000256" key="10">
    <source>
        <dbReference type="RuleBase" id="RU000520"/>
    </source>
</evidence>
<dbReference type="Pfam" id="PF00709">
    <property type="entry name" value="Adenylsucc_synt"/>
    <property type="match status" value="1"/>
</dbReference>
<feature type="active site" evidence="9">
    <location>
        <position position="140"/>
    </location>
</feature>
<evidence type="ECO:0000256" key="6">
    <source>
        <dbReference type="ARBA" id="ARBA00022842"/>
    </source>
</evidence>
<feature type="binding site" description="in other chain" evidence="8">
    <location>
        <position position="238"/>
    </location>
    <ligand>
        <name>IMP</name>
        <dbReference type="ChEBI" id="CHEBI:58053"/>
        <note>ligand shared between dimeric partners</note>
    </ligand>
</feature>
<evidence type="ECO:0000313" key="11">
    <source>
        <dbReference type="EMBL" id="MFD1786028.1"/>
    </source>
</evidence>
<feature type="binding site" description="in other chain" evidence="8">
    <location>
        <position position="302"/>
    </location>
    <ligand>
        <name>IMP</name>
        <dbReference type="ChEBI" id="CHEBI:58053"/>
        <note>ligand shared between dimeric partners</note>
    </ligand>
</feature>
<comment type="subcellular location">
    <subcellularLocation>
        <location evidence="8">Cytoplasm</location>
    </subcellularLocation>
</comment>
<evidence type="ECO:0000313" key="12">
    <source>
        <dbReference type="Proteomes" id="UP001597283"/>
    </source>
</evidence>
<dbReference type="HAMAP" id="MF_00011">
    <property type="entry name" value="Adenylosucc_synth"/>
    <property type="match status" value="1"/>
</dbReference>
<feature type="active site" description="Proton acceptor" evidence="8">
    <location>
        <position position="13"/>
    </location>
</feature>
<feature type="binding site" description="in other chain" evidence="8">
    <location>
        <position position="129"/>
    </location>
    <ligand>
        <name>IMP</name>
        <dbReference type="ChEBI" id="CHEBI:58053"/>
        <note>ligand shared between dimeric partners</note>
    </ligand>
</feature>
<dbReference type="InterPro" id="IPR042109">
    <property type="entry name" value="Adenylosuccinate_synth_dom1"/>
</dbReference>
<feature type="binding site" evidence="8">
    <location>
        <position position="40"/>
    </location>
    <ligand>
        <name>Mg(2+)</name>
        <dbReference type="ChEBI" id="CHEBI:18420"/>
    </ligand>
</feature>
<reference evidence="12" key="1">
    <citation type="journal article" date="2019" name="Int. J. Syst. Evol. Microbiol.">
        <title>The Global Catalogue of Microorganisms (GCM) 10K type strain sequencing project: providing services to taxonomists for standard genome sequencing and annotation.</title>
        <authorList>
            <consortium name="The Broad Institute Genomics Platform"/>
            <consortium name="The Broad Institute Genome Sequencing Center for Infectious Disease"/>
            <person name="Wu L."/>
            <person name="Ma J."/>
        </authorList>
    </citation>
    <scope>NUCLEOTIDE SEQUENCE [LARGE SCALE GENOMIC DNA]</scope>
    <source>
        <strain evidence="12">Q85</strain>
    </source>
</reference>
<dbReference type="PANTHER" id="PTHR11846:SF0">
    <property type="entry name" value="ADENYLOSUCCINATE SYNTHETASE"/>
    <property type="match status" value="1"/>
</dbReference>
<dbReference type="Gene3D" id="3.40.440.10">
    <property type="entry name" value="Adenylosuccinate Synthetase, subunit A, domain 1"/>
    <property type="match status" value="1"/>
</dbReference>
<evidence type="ECO:0000256" key="3">
    <source>
        <dbReference type="ARBA" id="ARBA00022723"/>
    </source>
</evidence>
<organism evidence="11 12">
    <name type="scientific">Sphingomonas floccifaciens</name>
    <dbReference type="NCBI Taxonomy" id="1844115"/>
    <lineage>
        <taxon>Bacteria</taxon>
        <taxon>Pseudomonadati</taxon>
        <taxon>Pseudomonadota</taxon>
        <taxon>Alphaproteobacteria</taxon>
        <taxon>Sphingomonadales</taxon>
        <taxon>Sphingomonadaceae</taxon>
        <taxon>Sphingomonas</taxon>
    </lineage>
</organism>
<dbReference type="InterPro" id="IPR033128">
    <property type="entry name" value="Adenylosuccin_syn_Lys_AS"/>
</dbReference>
<evidence type="ECO:0000256" key="8">
    <source>
        <dbReference type="HAMAP-Rule" id="MF_00011"/>
    </source>
</evidence>
<feature type="binding site" description="in other chain" evidence="8">
    <location>
        <begin position="13"/>
        <end position="16"/>
    </location>
    <ligand>
        <name>IMP</name>
        <dbReference type="ChEBI" id="CHEBI:58053"/>
        <note>ligand shared between dimeric partners</note>
    </ligand>
</feature>
<proteinExistence type="inferred from homology"/>
<name>A0ABW4N830_9SPHN</name>
<comment type="caution">
    <text evidence="11">The sequence shown here is derived from an EMBL/GenBank/DDBJ whole genome shotgun (WGS) entry which is preliminary data.</text>
</comment>
<dbReference type="PROSITE" id="PS00513">
    <property type="entry name" value="ADENYLOSUCCIN_SYN_2"/>
    <property type="match status" value="1"/>
</dbReference>
<dbReference type="Proteomes" id="UP001597283">
    <property type="component" value="Unassembled WGS sequence"/>
</dbReference>
<keyword evidence="4 8" id="KW-0547">Nucleotide-binding</keyword>
<keyword evidence="5 8" id="KW-0658">Purine biosynthesis</keyword>
<evidence type="ECO:0000256" key="5">
    <source>
        <dbReference type="ARBA" id="ARBA00022755"/>
    </source>
</evidence>
<feature type="binding site" evidence="8">
    <location>
        <position position="13"/>
    </location>
    <ligand>
        <name>Mg(2+)</name>
        <dbReference type="ChEBI" id="CHEBI:18420"/>
    </ligand>
</feature>
<dbReference type="PROSITE" id="PS01266">
    <property type="entry name" value="ADENYLOSUCCIN_SYN_1"/>
    <property type="match status" value="1"/>
</dbReference>
<evidence type="ECO:0000256" key="9">
    <source>
        <dbReference type="PROSITE-ProRule" id="PRU10134"/>
    </source>
</evidence>
<comment type="pathway">
    <text evidence="8 10">Purine metabolism; AMP biosynthesis via de novo pathway; AMP from IMP: step 1/2.</text>
</comment>
<feature type="binding site" evidence="8">
    <location>
        <begin position="298"/>
        <end position="304"/>
    </location>
    <ligand>
        <name>substrate</name>
    </ligand>
</feature>
<feature type="binding site" evidence="8">
    <location>
        <begin position="412"/>
        <end position="414"/>
    </location>
    <ligand>
        <name>GTP</name>
        <dbReference type="ChEBI" id="CHEBI:37565"/>
    </ligand>
</feature>
<dbReference type="InterPro" id="IPR042110">
    <property type="entry name" value="Adenylosuccinate_synth_dom2"/>
</dbReference>
<comment type="subunit">
    <text evidence="1 8">Homodimer.</text>
</comment>
<keyword evidence="8" id="KW-0963">Cytoplasm</keyword>
<dbReference type="InterPro" id="IPR018220">
    <property type="entry name" value="Adenylosuccin_syn_GTP-bd"/>
</dbReference>
<feature type="binding site" evidence="8">
    <location>
        <position position="143"/>
    </location>
    <ligand>
        <name>IMP</name>
        <dbReference type="ChEBI" id="CHEBI:58053"/>
        <note>ligand shared between dimeric partners</note>
    </ligand>
</feature>
<evidence type="ECO:0000256" key="2">
    <source>
        <dbReference type="ARBA" id="ARBA00022598"/>
    </source>
</evidence>
<feature type="binding site" evidence="8">
    <location>
        <begin position="330"/>
        <end position="332"/>
    </location>
    <ligand>
        <name>GTP</name>
        <dbReference type="ChEBI" id="CHEBI:37565"/>
    </ligand>
</feature>
<evidence type="ECO:0000256" key="7">
    <source>
        <dbReference type="ARBA" id="ARBA00023134"/>
    </source>
</evidence>
<dbReference type="NCBIfam" id="TIGR00184">
    <property type="entry name" value="purA"/>
    <property type="match status" value="1"/>
</dbReference>
<feature type="active site" description="Proton donor" evidence="8">
    <location>
        <position position="41"/>
    </location>
</feature>
<comment type="similarity">
    <text evidence="8 10">Belongs to the adenylosuccinate synthetase family.</text>
</comment>
<comment type="catalytic activity">
    <reaction evidence="8 10">
        <text>IMP + L-aspartate + GTP = N(6)-(1,2-dicarboxyethyl)-AMP + GDP + phosphate + 2 H(+)</text>
        <dbReference type="Rhea" id="RHEA:15753"/>
        <dbReference type="ChEBI" id="CHEBI:15378"/>
        <dbReference type="ChEBI" id="CHEBI:29991"/>
        <dbReference type="ChEBI" id="CHEBI:37565"/>
        <dbReference type="ChEBI" id="CHEBI:43474"/>
        <dbReference type="ChEBI" id="CHEBI:57567"/>
        <dbReference type="ChEBI" id="CHEBI:58053"/>
        <dbReference type="ChEBI" id="CHEBI:58189"/>
        <dbReference type="EC" id="6.3.4.4"/>
    </reaction>
</comment>
<dbReference type="EMBL" id="JBHUFC010000001">
    <property type="protein sequence ID" value="MFD1786028.1"/>
    <property type="molecule type" value="Genomic_DNA"/>
</dbReference>
<dbReference type="PANTHER" id="PTHR11846">
    <property type="entry name" value="ADENYLOSUCCINATE SYNTHETASE"/>
    <property type="match status" value="1"/>
</dbReference>
<dbReference type="Gene3D" id="3.90.170.10">
    <property type="entry name" value="Adenylosuccinate Synthetase, subunit A, domain 3"/>
    <property type="match status" value="1"/>
</dbReference>
<comment type="function">
    <text evidence="8">Plays an important role in the de novo pathway of purine nucleotide biosynthesis. Catalyzes the first committed step in the biosynthesis of AMP from IMP.</text>
</comment>
<evidence type="ECO:0000256" key="1">
    <source>
        <dbReference type="ARBA" id="ARBA00011738"/>
    </source>
</evidence>
<feature type="binding site" description="in other chain" evidence="8">
    <location>
        <position position="223"/>
    </location>
    <ligand>
        <name>IMP</name>
        <dbReference type="ChEBI" id="CHEBI:58053"/>
        <note>ligand shared between dimeric partners</note>
    </ligand>
</feature>
<feature type="binding site" evidence="8">
    <location>
        <position position="304"/>
    </location>
    <ligand>
        <name>GTP</name>
        <dbReference type="ChEBI" id="CHEBI:37565"/>
    </ligand>
</feature>
<keyword evidence="2 8" id="KW-0436">Ligase</keyword>
<dbReference type="CDD" id="cd03108">
    <property type="entry name" value="AdSS"/>
    <property type="match status" value="1"/>
</dbReference>
<keyword evidence="12" id="KW-1185">Reference proteome</keyword>
<feature type="binding site" evidence="8">
    <location>
        <begin position="12"/>
        <end position="18"/>
    </location>
    <ligand>
        <name>GTP</name>
        <dbReference type="ChEBI" id="CHEBI:37565"/>
    </ligand>
</feature>
<dbReference type="NCBIfam" id="NF002223">
    <property type="entry name" value="PRK01117.1"/>
    <property type="match status" value="1"/>
</dbReference>
<evidence type="ECO:0000256" key="4">
    <source>
        <dbReference type="ARBA" id="ARBA00022741"/>
    </source>
</evidence>
<dbReference type="EC" id="6.3.4.4" evidence="8 10"/>
<accession>A0ABW4N830</accession>
<dbReference type="Gene3D" id="1.10.300.10">
    <property type="entry name" value="Adenylosuccinate Synthetase, subunit A, domain 2"/>
    <property type="match status" value="1"/>
</dbReference>